<organism evidence="4 5">
    <name type="scientific">Magnetospirillum gryphiswaldense (strain DSM 6361 / JCM 21280 / NBRC 15271 / MSR-1)</name>
    <dbReference type="NCBI Taxonomy" id="431944"/>
    <lineage>
        <taxon>Bacteria</taxon>
        <taxon>Pseudomonadati</taxon>
        <taxon>Pseudomonadota</taxon>
        <taxon>Alphaproteobacteria</taxon>
        <taxon>Rhodospirillales</taxon>
        <taxon>Rhodospirillaceae</taxon>
        <taxon>Magnetospirillum</taxon>
    </lineage>
</organism>
<accession>V6F5Z4</accession>
<keyword evidence="2" id="KW-0862">Zinc</keyword>
<dbReference type="InterPro" id="IPR014182">
    <property type="entry name" value="ADH_Zn_typ-1"/>
</dbReference>
<dbReference type="InterPro" id="IPR020843">
    <property type="entry name" value="ER"/>
</dbReference>
<comment type="similarity">
    <text evidence="2">Belongs to the zinc-containing alcohol dehydrogenase family. Quinone oxidoreductase subfamily.</text>
</comment>
<keyword evidence="2 4" id="KW-0560">Oxidoreductase</keyword>
<feature type="domain" description="Enoyl reductase (ER)" evidence="3">
    <location>
        <begin position="16"/>
        <end position="330"/>
    </location>
</feature>
<sequence length="333" mass="35324">MRAIAYRHSLPITDPAALEDVDLPDPVAQGRDLLVRIEAIAVNPVDTKVRRNVDPGGAVKVLGYDAAGVVVATGPEVSLFKVGDRVFYAGALDRPGTNSQLHLVDERIVGPMPASLDFAAAAAMPLTFITAWELLFDRLGVTAEDTRSLLIIGGAGGVGSAAIQLARQLTGLTVVATASRPQSRQWCLDLGAHHVIDHGQDLVGQWQGLGLGGAGLILALTNTDQHQAALAEIIAPQGALGLIDDPKGFDIGLFKRKAISIHWEFMFTRSLFQTDDMIAQHTLLKRVAELVDLGVLRSTQAQSLGPIDAATLRRAHALIEDGHAMGKVVLAGF</sequence>
<gene>
    <name evidence="4" type="ordered locus">MGMSRv2__2703</name>
</gene>
<dbReference type="HOGENOM" id="CLU_026673_3_0_5"/>
<dbReference type="KEGG" id="mgy:MGMSRv2__2703"/>
<dbReference type="PANTHER" id="PTHR44154">
    <property type="entry name" value="QUINONE OXIDOREDUCTASE"/>
    <property type="match status" value="1"/>
</dbReference>
<evidence type="ECO:0000313" key="5">
    <source>
        <dbReference type="Proteomes" id="UP000018922"/>
    </source>
</evidence>
<dbReference type="Pfam" id="PF13602">
    <property type="entry name" value="ADH_zinc_N_2"/>
    <property type="match status" value="1"/>
</dbReference>
<keyword evidence="5" id="KW-1185">Reference proteome</keyword>
<dbReference type="SUPFAM" id="SSF50129">
    <property type="entry name" value="GroES-like"/>
    <property type="match status" value="1"/>
</dbReference>
<dbReference type="eggNOG" id="COG0604">
    <property type="taxonomic scope" value="Bacteria"/>
</dbReference>
<dbReference type="SUPFAM" id="SSF51735">
    <property type="entry name" value="NAD(P)-binding Rossmann-fold domains"/>
    <property type="match status" value="1"/>
</dbReference>
<reference evidence="4 5" key="1">
    <citation type="journal article" date="2014" name="Genome Announc.">
        <title>Complete genome sequence of Magnetospirillum gryphiswaldense MSR-1.</title>
        <authorList>
            <person name="Wang X."/>
            <person name="Wang Q."/>
            <person name="Zhang W."/>
            <person name="Wang Y."/>
            <person name="Li L."/>
            <person name="Wen T."/>
            <person name="Zhang T."/>
            <person name="Zhang Y."/>
            <person name="Xu J."/>
            <person name="Hu J."/>
            <person name="Li S."/>
            <person name="Liu L."/>
            <person name="Liu J."/>
            <person name="Jiang W."/>
            <person name="Tian J."/>
            <person name="Li Y."/>
            <person name="Schuler D."/>
            <person name="Wang L."/>
            <person name="Li J."/>
        </authorList>
    </citation>
    <scope>NUCLEOTIDE SEQUENCE [LARGE SCALE GENOMIC DNA]</scope>
    <source>
        <strain evidence="5">DSM 6361 / JCM 21280 / NBRC 15271 / MSR-1</strain>
    </source>
</reference>
<evidence type="ECO:0000256" key="2">
    <source>
        <dbReference type="RuleBase" id="RU364000"/>
    </source>
</evidence>
<dbReference type="Pfam" id="PF08240">
    <property type="entry name" value="ADH_N"/>
    <property type="match status" value="1"/>
</dbReference>
<keyword evidence="1" id="KW-0521">NADP</keyword>
<proteinExistence type="inferred from homology"/>
<dbReference type="InterPro" id="IPR013154">
    <property type="entry name" value="ADH-like_N"/>
</dbReference>
<evidence type="ECO:0000256" key="1">
    <source>
        <dbReference type="ARBA" id="ARBA00022857"/>
    </source>
</evidence>
<keyword evidence="2" id="KW-0479">Metal-binding</keyword>
<evidence type="ECO:0000259" key="3">
    <source>
        <dbReference type="SMART" id="SM00829"/>
    </source>
</evidence>
<dbReference type="GO" id="GO:0016491">
    <property type="term" value="F:oxidoreductase activity"/>
    <property type="evidence" value="ECO:0007669"/>
    <property type="project" value="UniProtKB-KW"/>
</dbReference>
<dbReference type="Proteomes" id="UP000018922">
    <property type="component" value="Chromosome I"/>
</dbReference>
<dbReference type="InterPro" id="IPR011032">
    <property type="entry name" value="GroES-like_sf"/>
</dbReference>
<dbReference type="AlphaFoldDB" id="V6F5Z4"/>
<dbReference type="CDD" id="cd08252">
    <property type="entry name" value="AL_MDR"/>
    <property type="match status" value="1"/>
</dbReference>
<dbReference type="InterPro" id="IPR051603">
    <property type="entry name" value="Zinc-ADH_QOR/CCCR"/>
</dbReference>
<name>V6F5Z4_MAGGM</name>
<dbReference type="InterPro" id="IPR036291">
    <property type="entry name" value="NAD(P)-bd_dom_sf"/>
</dbReference>
<dbReference type="SMART" id="SM00829">
    <property type="entry name" value="PKS_ER"/>
    <property type="match status" value="1"/>
</dbReference>
<evidence type="ECO:0000313" key="4">
    <source>
        <dbReference type="EMBL" id="CDK99918.1"/>
    </source>
</evidence>
<dbReference type="EMBL" id="HG794546">
    <property type="protein sequence ID" value="CDK99918.1"/>
    <property type="molecule type" value="Genomic_DNA"/>
</dbReference>
<dbReference type="PANTHER" id="PTHR44154:SF1">
    <property type="entry name" value="QUINONE OXIDOREDUCTASE"/>
    <property type="match status" value="1"/>
</dbReference>
<dbReference type="STRING" id="1430440.MGMSRv2__2703"/>
<dbReference type="GO" id="GO:0008270">
    <property type="term" value="F:zinc ion binding"/>
    <property type="evidence" value="ECO:0007669"/>
    <property type="project" value="InterPro"/>
</dbReference>
<dbReference type="NCBIfam" id="TIGR02817">
    <property type="entry name" value="adh_fam_1"/>
    <property type="match status" value="1"/>
</dbReference>
<protein>
    <recommendedName>
        <fullName evidence="2">Zinc-type alcohol dehydrogenase-like protein</fullName>
    </recommendedName>
</protein>
<dbReference type="Gene3D" id="3.90.180.10">
    <property type="entry name" value="Medium-chain alcohol dehydrogenases, catalytic domain"/>
    <property type="match status" value="1"/>
</dbReference>
<dbReference type="Gene3D" id="3.40.50.720">
    <property type="entry name" value="NAD(P)-binding Rossmann-like Domain"/>
    <property type="match status" value="1"/>
</dbReference>